<dbReference type="AlphaFoldDB" id="X1SG77"/>
<dbReference type="EMBL" id="BARW01010268">
    <property type="protein sequence ID" value="GAI74430.1"/>
    <property type="molecule type" value="Genomic_DNA"/>
</dbReference>
<reference evidence="1" key="1">
    <citation type="journal article" date="2014" name="Front. Microbiol.">
        <title>High frequency of phylogenetically diverse reductive dehalogenase-homologous genes in deep subseafloor sedimentary metagenomes.</title>
        <authorList>
            <person name="Kawai M."/>
            <person name="Futagami T."/>
            <person name="Toyoda A."/>
            <person name="Takaki Y."/>
            <person name="Nishi S."/>
            <person name="Hori S."/>
            <person name="Arai W."/>
            <person name="Tsubouchi T."/>
            <person name="Morono Y."/>
            <person name="Uchiyama I."/>
            <person name="Ito T."/>
            <person name="Fujiyama A."/>
            <person name="Inagaki F."/>
            <person name="Takami H."/>
        </authorList>
    </citation>
    <scope>NUCLEOTIDE SEQUENCE</scope>
    <source>
        <strain evidence="1">Expedition CK06-06</strain>
    </source>
</reference>
<dbReference type="InterPro" id="IPR050490">
    <property type="entry name" value="Bact_solute-bd_prot1"/>
</dbReference>
<accession>X1SG77</accession>
<organism evidence="1">
    <name type="scientific">marine sediment metagenome</name>
    <dbReference type="NCBI Taxonomy" id="412755"/>
    <lineage>
        <taxon>unclassified sequences</taxon>
        <taxon>metagenomes</taxon>
        <taxon>ecological metagenomes</taxon>
    </lineage>
</organism>
<name>X1SG77_9ZZZZ</name>
<proteinExistence type="predicted"/>
<protein>
    <recommendedName>
        <fullName evidence="2">Extracellular solute-binding protein</fullName>
    </recommendedName>
</protein>
<sequence length="263" mass="29526">MGFMASRSFFSWETFLNFAAPFGADIFKPGTWEPAINSPEGVNALKFLKMLLDNYSPPGCTGWGYTEQLTAWNAGQMAMCIQYPNQESYNPAMAKIAAEERWHSIIPKGPGPKGRYAPEGTRTTSILGMLRNSPSKDAAFAFIAFLSSAEPSFVYTIAGTGLDPGRKSVFDHPLTEKLYPNYQAWIDSADYMYFTERMPETPELESIAYVEVHDVLTGKKEAKEALDTIVKEYRKILERGGYYKPGAPDPPIMWMQDVLKHKK</sequence>
<evidence type="ECO:0000313" key="1">
    <source>
        <dbReference type="EMBL" id="GAI74430.1"/>
    </source>
</evidence>
<dbReference type="InterPro" id="IPR006059">
    <property type="entry name" value="SBP"/>
</dbReference>
<dbReference type="SUPFAM" id="SSF53850">
    <property type="entry name" value="Periplasmic binding protein-like II"/>
    <property type="match status" value="1"/>
</dbReference>
<dbReference type="Gene3D" id="3.40.190.10">
    <property type="entry name" value="Periplasmic binding protein-like II"/>
    <property type="match status" value="2"/>
</dbReference>
<dbReference type="PANTHER" id="PTHR43649:SF12">
    <property type="entry name" value="DIACETYLCHITOBIOSE BINDING PROTEIN DASA"/>
    <property type="match status" value="1"/>
</dbReference>
<dbReference type="Pfam" id="PF01547">
    <property type="entry name" value="SBP_bac_1"/>
    <property type="match status" value="1"/>
</dbReference>
<gene>
    <name evidence="1" type="ORF">S12H4_20294</name>
</gene>
<dbReference type="PANTHER" id="PTHR43649">
    <property type="entry name" value="ARABINOSE-BINDING PROTEIN-RELATED"/>
    <property type="match status" value="1"/>
</dbReference>
<comment type="caution">
    <text evidence="1">The sequence shown here is derived from an EMBL/GenBank/DDBJ whole genome shotgun (WGS) entry which is preliminary data.</text>
</comment>
<evidence type="ECO:0008006" key="2">
    <source>
        <dbReference type="Google" id="ProtNLM"/>
    </source>
</evidence>